<feature type="binding site" evidence="17">
    <location>
        <position position="800"/>
    </location>
    <ligand>
        <name>ATP</name>
        <dbReference type="ChEBI" id="CHEBI:30616"/>
    </ligand>
</feature>
<dbReference type="SFLD" id="SFLDF00027">
    <property type="entry name" value="p-type_atpase"/>
    <property type="match status" value="1"/>
</dbReference>
<keyword evidence="11" id="KW-0333">Golgi apparatus</keyword>
<comment type="cofactor">
    <cofactor evidence="1 18">
        <name>Mg(2+)</name>
        <dbReference type="ChEBI" id="CHEBI:18420"/>
    </cofactor>
</comment>
<dbReference type="SUPFAM" id="SSF81665">
    <property type="entry name" value="Calcium ATPase, transmembrane domain M"/>
    <property type="match status" value="1"/>
</dbReference>
<keyword evidence="12 19" id="KW-0472">Membrane</keyword>
<keyword evidence="10 19" id="KW-1133">Transmembrane helix</keyword>
<evidence type="ECO:0000256" key="19">
    <source>
        <dbReference type="RuleBase" id="RU362033"/>
    </source>
</evidence>
<evidence type="ECO:0000256" key="3">
    <source>
        <dbReference type="ARBA" id="ARBA00008109"/>
    </source>
</evidence>
<feature type="transmembrane region" description="Helical" evidence="19">
    <location>
        <begin position="1205"/>
        <end position="1228"/>
    </location>
</feature>
<feature type="binding site" evidence="18">
    <location>
        <position position="1004"/>
    </location>
    <ligand>
        <name>Mg(2+)</name>
        <dbReference type="ChEBI" id="CHEBI:18420"/>
    </ligand>
</feature>
<feature type="region of interest" description="Disordered" evidence="20">
    <location>
        <begin position="1"/>
        <end position="159"/>
    </location>
</feature>
<feature type="compositionally biased region" description="Basic and acidic residues" evidence="20">
    <location>
        <begin position="35"/>
        <end position="50"/>
    </location>
</feature>
<evidence type="ECO:0000256" key="11">
    <source>
        <dbReference type="ARBA" id="ARBA00023034"/>
    </source>
</evidence>
<dbReference type="InterPro" id="IPR008250">
    <property type="entry name" value="ATPase_P-typ_transduc_dom_A_sf"/>
</dbReference>
<feature type="transmembrane region" description="Helical" evidence="19">
    <location>
        <begin position="1140"/>
        <end position="1164"/>
    </location>
</feature>
<dbReference type="SUPFAM" id="SSF81660">
    <property type="entry name" value="Metal cation-transporting ATPase, ATP-binding domain N"/>
    <property type="match status" value="1"/>
</dbReference>
<dbReference type="GO" id="GO:0000287">
    <property type="term" value="F:magnesium ion binding"/>
    <property type="evidence" value="ECO:0007669"/>
    <property type="project" value="UniProtKB-UniRule"/>
</dbReference>
<keyword evidence="24" id="KW-1185">Reference proteome</keyword>
<dbReference type="SUPFAM" id="SSF56784">
    <property type="entry name" value="HAD-like"/>
    <property type="match status" value="1"/>
</dbReference>
<keyword evidence="9 19" id="KW-1278">Translocase</keyword>
<dbReference type="Pfam" id="PF16212">
    <property type="entry name" value="PhoLip_ATPase_C"/>
    <property type="match status" value="1"/>
</dbReference>
<dbReference type="Pfam" id="PF13246">
    <property type="entry name" value="Cation_ATPase"/>
    <property type="match status" value="1"/>
</dbReference>
<evidence type="ECO:0000256" key="14">
    <source>
        <dbReference type="ARBA" id="ARBA00049128"/>
    </source>
</evidence>
<evidence type="ECO:0000256" key="18">
    <source>
        <dbReference type="PIRSR" id="PIRSR606539-3"/>
    </source>
</evidence>
<comment type="catalytic activity">
    <reaction evidence="13 19">
        <text>ATP + H2O + phospholipidSide 1 = ADP + phosphate + phospholipidSide 2.</text>
        <dbReference type="EC" id="7.6.2.1"/>
    </reaction>
</comment>
<proteinExistence type="inferred from homology"/>
<feature type="binding site" evidence="17">
    <location>
        <position position="766"/>
    </location>
    <ligand>
        <name>ATP</name>
        <dbReference type="ChEBI" id="CHEBI:30616"/>
    </ligand>
</feature>
<dbReference type="GO" id="GO:0006892">
    <property type="term" value="P:post-Golgi vesicle-mediated transport"/>
    <property type="evidence" value="ECO:0007669"/>
    <property type="project" value="TreeGrafter"/>
</dbReference>
<comment type="catalytic activity">
    <reaction evidence="14">
        <text>a 1,2-diacyl-sn-glycero-3-phosphoethanolamine(out) + ATP + H2O = a 1,2-diacyl-sn-glycero-3-phosphoethanolamine(in) + ADP + phosphate + H(+)</text>
        <dbReference type="Rhea" id="RHEA:66132"/>
        <dbReference type="ChEBI" id="CHEBI:15377"/>
        <dbReference type="ChEBI" id="CHEBI:15378"/>
        <dbReference type="ChEBI" id="CHEBI:30616"/>
        <dbReference type="ChEBI" id="CHEBI:43474"/>
        <dbReference type="ChEBI" id="CHEBI:64612"/>
        <dbReference type="ChEBI" id="CHEBI:456216"/>
    </reaction>
    <physiologicalReaction direction="left-to-right" evidence="14">
        <dbReference type="Rhea" id="RHEA:66133"/>
    </physiologicalReaction>
</comment>
<sequence length="1353" mass="151195">MAGRPPGGQPSHNENLIDFGDSQPTYYSGAPPPVHDNELLQRYDINDSDTHNPATQQPSRPSISYDDFVGGGRPAAGLPGGPGAPPAGPTPYSTGTDGRTYSQTSDLHNYQRYSDTDVEDDQSMYYASGGNYDNAPPNLGRGASQKNNRNSLLSMGGGLTGRVKNMLGRGPDYSEMDLPLTEHAANPNRASSTAYDEGKEPAKKKKRTSGVFKFGFGRGAPDPSTLGPRIIQLNNPPANAANKFVNNHVSTTKYNVVTFLPKFLFEQFSRYANLFFLFTAALQQIPGISPTKRYTTIVPLGVVLLVSAVKEYVEDFRRKKSDQTLNNSKTQVLKGSSFTETRWVDVAVGDIVKVESEKPFPADLVLLASSEPEALCYIETANLDGETNLKIKQGIPETSEYVSPAELSRLGGKIRSEQPNSSLYTYEATLTIAAGGGEKELPLAPDQLLLRGATLRNTPWIHGVVVFTGHETKLMRNATATPIKTTAVERMVNKQILMLVAILIGLSIISSVGDVLIRTTRGDELGYLEYGGFNGASQFFLDLLTYWVLYSNLVPISLFVTIEIVKYWTGSLIDSDLDIYYEPTDTPANCRTSSLVEELGQIEYIFSDKTGTLTQNMMEFRQSSIAGIQYSDEVPEDRRATFEDGVEVGIHDFKQLAENRKTHQNRGIINHFLTLLSTCHTVIPERGDEKEGIKYQAASPDEGALVEGAVLLGYKFIARKPRSVTILVDGRELEYELLAVCEFNSTRKRMSTIFRTPEGKVICYCKGADTVILERLAKQNNPYVETTLTHLEEYAAEGLRTLCLAMREIPENEFQEWLKVFNTAQTTVSGNRAEELDKAAELIEHDLTLLGATAIEDKLQDGVPDTIATLQSAGIKIWVLTGDRQETAINIGMSCKLISEDMSLLIINEESKEATRDNIQKKLNAISTQSVGGAEMDVLALVIDGKSLTYALEKDLEKLFLDLAVKCKAVICCRVSPLQKALVVKLVKRHLKAILLAIGDGANDVSMIQAAHVGVGISGVEGLQAARSADIAIGQFRYLRKLLLVHGAWSYQRISKVILYSFYKNIALFMTQFWYSFQNGFSGQIIYESWTLTFYNVLFTAMPPFVLGIFDQFVSARLLDRYPQLYQLSQSGVFFRMHSFWSWVANGFYHSLILYFASQAFVLWDWPQADGPNAGHWVWGTALYTAALATVLGKAALITNIWTKYAFLAIPGSMAVWFIFLPIYATVAPMLNFSLEYHGVIQRLFPDPVFWAMLFVLPPLCLIRDFAWKYYKRMYRPQTYHHVQEIQKYNIQDYRPRMEQFQKAIRKVRQVQRMRKQRGYAFSQTDESQARVLQAYDTTRERGRYGEMASSRR</sequence>
<keyword evidence="6 17" id="KW-0547">Nucleotide-binding</keyword>
<feature type="transmembrane region" description="Helical" evidence="19">
    <location>
        <begin position="294"/>
        <end position="313"/>
    </location>
</feature>
<dbReference type="InterPro" id="IPR032630">
    <property type="entry name" value="P_typ_ATPase_c"/>
</dbReference>
<evidence type="ECO:0000313" key="24">
    <source>
        <dbReference type="Proteomes" id="UP000799324"/>
    </source>
</evidence>
<feature type="transmembrane region" description="Helical" evidence="19">
    <location>
        <begin position="496"/>
        <end position="517"/>
    </location>
</feature>
<dbReference type="FunFam" id="3.40.50.1000:FF:000001">
    <property type="entry name" value="Phospholipid-transporting ATPase IC"/>
    <property type="match status" value="1"/>
</dbReference>
<evidence type="ECO:0000256" key="2">
    <source>
        <dbReference type="ARBA" id="ARBA00004166"/>
    </source>
</evidence>
<dbReference type="InterPro" id="IPR018303">
    <property type="entry name" value="ATPase_P-typ_P_site"/>
</dbReference>
<gene>
    <name evidence="23" type="ORF">K491DRAFT_344159</name>
</gene>
<feature type="domain" description="P-type ATPase C-terminal" evidence="22">
    <location>
        <begin position="1026"/>
        <end position="1278"/>
    </location>
</feature>
<dbReference type="Gene3D" id="3.40.1110.10">
    <property type="entry name" value="Calcium-transporting ATPase, cytoplasmic domain N"/>
    <property type="match status" value="1"/>
</dbReference>
<feature type="binding site" evidence="17">
    <location>
        <position position="609"/>
    </location>
    <ligand>
        <name>ATP</name>
        <dbReference type="ChEBI" id="CHEBI:30616"/>
    </ligand>
</feature>
<feature type="binding site" evidence="17">
    <location>
        <position position="974"/>
    </location>
    <ligand>
        <name>ATP</name>
        <dbReference type="ChEBI" id="CHEBI:30616"/>
    </ligand>
</feature>
<evidence type="ECO:0000256" key="17">
    <source>
        <dbReference type="PIRSR" id="PIRSR606539-2"/>
    </source>
</evidence>
<accession>A0A6A6TBT5</accession>
<evidence type="ECO:0000256" key="9">
    <source>
        <dbReference type="ARBA" id="ARBA00022967"/>
    </source>
</evidence>
<dbReference type="FunFam" id="3.40.50.1000:FF:000010">
    <property type="entry name" value="Phospholipid-transporting ATPase"/>
    <property type="match status" value="1"/>
</dbReference>
<feature type="active site" description="4-aspartylphosphate intermediate" evidence="16">
    <location>
        <position position="608"/>
    </location>
</feature>
<dbReference type="InterPro" id="IPR001757">
    <property type="entry name" value="P_typ_ATPase"/>
</dbReference>
<feature type="binding site" evidence="18">
    <location>
        <position position="608"/>
    </location>
    <ligand>
        <name>Mg(2+)</name>
        <dbReference type="ChEBI" id="CHEBI:18420"/>
    </ligand>
</feature>
<dbReference type="GO" id="GO:0005802">
    <property type="term" value="C:trans-Golgi network"/>
    <property type="evidence" value="ECO:0007669"/>
    <property type="project" value="UniProtKB-ARBA"/>
</dbReference>
<evidence type="ECO:0000256" key="5">
    <source>
        <dbReference type="ARBA" id="ARBA00022723"/>
    </source>
</evidence>
<evidence type="ECO:0000256" key="6">
    <source>
        <dbReference type="ARBA" id="ARBA00022741"/>
    </source>
</evidence>
<comment type="catalytic activity">
    <reaction evidence="15">
        <text>a 1,2-diacyl-sn-glycero-3-phospho-L-serine(out) + ATP + H2O = a 1,2-diacyl-sn-glycero-3-phospho-L-serine(in) + ADP + phosphate + H(+)</text>
        <dbReference type="Rhea" id="RHEA:38567"/>
        <dbReference type="ChEBI" id="CHEBI:15377"/>
        <dbReference type="ChEBI" id="CHEBI:15378"/>
        <dbReference type="ChEBI" id="CHEBI:30616"/>
        <dbReference type="ChEBI" id="CHEBI:43474"/>
        <dbReference type="ChEBI" id="CHEBI:57262"/>
        <dbReference type="ChEBI" id="CHEBI:456216"/>
    </reaction>
    <physiologicalReaction direction="left-to-right" evidence="15">
        <dbReference type="Rhea" id="RHEA:38568"/>
    </physiologicalReaction>
</comment>
<dbReference type="InterPro" id="IPR006539">
    <property type="entry name" value="P-type_ATPase_IV"/>
</dbReference>
<keyword evidence="8 18" id="KW-0460">Magnesium</keyword>
<dbReference type="GO" id="GO:0016887">
    <property type="term" value="F:ATP hydrolysis activity"/>
    <property type="evidence" value="ECO:0007669"/>
    <property type="project" value="InterPro"/>
</dbReference>
<dbReference type="EMBL" id="MU004327">
    <property type="protein sequence ID" value="KAF2657286.1"/>
    <property type="molecule type" value="Genomic_DNA"/>
</dbReference>
<evidence type="ECO:0000259" key="22">
    <source>
        <dbReference type="Pfam" id="PF16212"/>
    </source>
</evidence>
<feature type="binding site" evidence="17">
    <location>
        <position position="743"/>
    </location>
    <ligand>
        <name>ATP</name>
        <dbReference type="ChEBI" id="CHEBI:30616"/>
    </ligand>
</feature>
<dbReference type="InterPro" id="IPR044492">
    <property type="entry name" value="P_typ_ATPase_HD_dom"/>
</dbReference>
<feature type="transmembrane region" description="Helical" evidence="19">
    <location>
        <begin position="1248"/>
        <end position="1267"/>
    </location>
</feature>
<comment type="subcellular location">
    <subcellularLocation>
        <location evidence="2">Golgi apparatus</location>
        <location evidence="2">trans-Golgi network membrane</location>
        <topology evidence="2">Multi-pass membrane protein</topology>
    </subcellularLocation>
    <subcellularLocation>
        <location evidence="19">Membrane</location>
        <topology evidence="19">Multi-pass membrane protein</topology>
    </subcellularLocation>
</comment>
<evidence type="ECO:0000256" key="15">
    <source>
        <dbReference type="ARBA" id="ARBA00051303"/>
    </source>
</evidence>
<evidence type="ECO:0000256" key="1">
    <source>
        <dbReference type="ARBA" id="ARBA00001946"/>
    </source>
</evidence>
<feature type="binding site" evidence="17">
    <location>
        <position position="1004"/>
    </location>
    <ligand>
        <name>ATP</name>
        <dbReference type="ChEBI" id="CHEBI:30616"/>
    </ligand>
</feature>
<dbReference type="GO" id="GO:0140326">
    <property type="term" value="F:ATPase-coupled intramembrane lipid transporter activity"/>
    <property type="evidence" value="ECO:0007669"/>
    <property type="project" value="UniProtKB-EC"/>
</dbReference>
<dbReference type="GO" id="GO:0005524">
    <property type="term" value="F:ATP binding"/>
    <property type="evidence" value="ECO:0007669"/>
    <property type="project" value="UniProtKB-UniRule"/>
</dbReference>
<organism evidence="23 24">
    <name type="scientific">Lophiostoma macrostomum CBS 122681</name>
    <dbReference type="NCBI Taxonomy" id="1314788"/>
    <lineage>
        <taxon>Eukaryota</taxon>
        <taxon>Fungi</taxon>
        <taxon>Dikarya</taxon>
        <taxon>Ascomycota</taxon>
        <taxon>Pezizomycotina</taxon>
        <taxon>Dothideomycetes</taxon>
        <taxon>Pleosporomycetidae</taxon>
        <taxon>Pleosporales</taxon>
        <taxon>Lophiostomataceae</taxon>
        <taxon>Lophiostoma</taxon>
    </lineage>
</organism>
<evidence type="ECO:0000259" key="21">
    <source>
        <dbReference type="Pfam" id="PF16209"/>
    </source>
</evidence>
<keyword evidence="5 18" id="KW-0479">Metal-binding</keyword>
<dbReference type="GO" id="GO:0005886">
    <property type="term" value="C:plasma membrane"/>
    <property type="evidence" value="ECO:0007669"/>
    <property type="project" value="TreeGrafter"/>
</dbReference>
<feature type="binding site" evidence="17">
    <location>
        <position position="702"/>
    </location>
    <ligand>
        <name>ATP</name>
        <dbReference type="ChEBI" id="CHEBI:30616"/>
    </ligand>
</feature>
<feature type="binding site" evidence="17">
    <location>
        <position position="610"/>
    </location>
    <ligand>
        <name>ATP</name>
        <dbReference type="ChEBI" id="CHEBI:30616"/>
    </ligand>
</feature>
<evidence type="ECO:0000256" key="8">
    <source>
        <dbReference type="ARBA" id="ARBA00022842"/>
    </source>
</evidence>
<feature type="compositionally biased region" description="Gly residues" evidence="20">
    <location>
        <begin position="69"/>
        <end position="81"/>
    </location>
</feature>
<dbReference type="Gene3D" id="3.40.50.1000">
    <property type="entry name" value="HAD superfamily/HAD-like"/>
    <property type="match status" value="1"/>
</dbReference>
<dbReference type="SFLD" id="SFLDG00002">
    <property type="entry name" value="C1.7:_P-type_atpase_like"/>
    <property type="match status" value="1"/>
</dbReference>
<evidence type="ECO:0000256" key="13">
    <source>
        <dbReference type="ARBA" id="ARBA00034036"/>
    </source>
</evidence>
<dbReference type="PROSITE" id="PS00154">
    <property type="entry name" value="ATPASE_E1_E2"/>
    <property type="match status" value="1"/>
</dbReference>
<dbReference type="OrthoDB" id="377733at2759"/>
<dbReference type="GO" id="GO:0032456">
    <property type="term" value="P:endocytic recycling"/>
    <property type="evidence" value="ECO:0007669"/>
    <property type="project" value="TreeGrafter"/>
</dbReference>
<dbReference type="FunFam" id="3.40.1110.10:FF:000047">
    <property type="entry name" value="Phospholipid-transporting ATPase"/>
    <property type="match status" value="1"/>
</dbReference>
<feature type="binding site" evidence="18">
    <location>
        <position position="1000"/>
    </location>
    <ligand>
        <name>Mg(2+)</name>
        <dbReference type="ChEBI" id="CHEBI:18420"/>
    </ligand>
</feature>
<dbReference type="NCBIfam" id="TIGR01494">
    <property type="entry name" value="ATPase_P-type"/>
    <property type="match status" value="1"/>
</dbReference>
<dbReference type="SFLD" id="SFLDS00003">
    <property type="entry name" value="Haloacid_Dehalogenase"/>
    <property type="match status" value="1"/>
</dbReference>
<dbReference type="InterPro" id="IPR023298">
    <property type="entry name" value="ATPase_P-typ_TM_dom_sf"/>
</dbReference>
<dbReference type="Pfam" id="PF16209">
    <property type="entry name" value="PhoLip_ATPase_N"/>
    <property type="match status" value="1"/>
</dbReference>
<feature type="transmembrane region" description="Helical" evidence="19">
    <location>
        <begin position="1057"/>
        <end position="1077"/>
    </location>
</feature>
<dbReference type="NCBIfam" id="TIGR01652">
    <property type="entry name" value="ATPase-Plipid"/>
    <property type="match status" value="1"/>
</dbReference>
<dbReference type="InterPro" id="IPR023214">
    <property type="entry name" value="HAD_sf"/>
</dbReference>
<feature type="binding site" evidence="17">
    <location>
        <position position="1003"/>
    </location>
    <ligand>
        <name>ATP</name>
        <dbReference type="ChEBI" id="CHEBI:30616"/>
    </ligand>
</feature>
<feature type="binding site" evidence="18">
    <location>
        <position position="610"/>
    </location>
    <ligand>
        <name>Mg(2+)</name>
        <dbReference type="ChEBI" id="CHEBI:18420"/>
    </ligand>
</feature>
<evidence type="ECO:0000256" key="20">
    <source>
        <dbReference type="SAM" id="MobiDB-lite"/>
    </source>
</evidence>
<feature type="binding site" evidence="17">
    <location>
        <position position="608"/>
    </location>
    <ligand>
        <name>ATP</name>
        <dbReference type="ChEBI" id="CHEBI:30616"/>
    </ligand>
</feature>
<keyword evidence="7 17" id="KW-0067">ATP-binding</keyword>
<evidence type="ECO:0000313" key="23">
    <source>
        <dbReference type="EMBL" id="KAF2657286.1"/>
    </source>
</evidence>
<reference evidence="23" key="1">
    <citation type="journal article" date="2020" name="Stud. Mycol.">
        <title>101 Dothideomycetes genomes: a test case for predicting lifestyles and emergence of pathogens.</title>
        <authorList>
            <person name="Haridas S."/>
            <person name="Albert R."/>
            <person name="Binder M."/>
            <person name="Bloem J."/>
            <person name="Labutti K."/>
            <person name="Salamov A."/>
            <person name="Andreopoulos B."/>
            <person name="Baker S."/>
            <person name="Barry K."/>
            <person name="Bills G."/>
            <person name="Bluhm B."/>
            <person name="Cannon C."/>
            <person name="Castanera R."/>
            <person name="Culley D."/>
            <person name="Daum C."/>
            <person name="Ezra D."/>
            <person name="Gonzalez J."/>
            <person name="Henrissat B."/>
            <person name="Kuo A."/>
            <person name="Liang C."/>
            <person name="Lipzen A."/>
            <person name="Lutzoni F."/>
            <person name="Magnuson J."/>
            <person name="Mondo S."/>
            <person name="Nolan M."/>
            <person name="Ohm R."/>
            <person name="Pangilinan J."/>
            <person name="Park H.-J."/>
            <person name="Ramirez L."/>
            <person name="Alfaro M."/>
            <person name="Sun H."/>
            <person name="Tritt A."/>
            <person name="Yoshinaga Y."/>
            <person name="Zwiers L.-H."/>
            <person name="Turgeon B."/>
            <person name="Goodwin S."/>
            <person name="Spatafora J."/>
            <person name="Crous P."/>
            <person name="Grigoriev I."/>
        </authorList>
    </citation>
    <scope>NUCLEOTIDE SEQUENCE</scope>
    <source>
        <strain evidence="23">CBS 122681</strain>
    </source>
</reference>
<feature type="binding site" evidence="17">
    <location>
        <position position="882"/>
    </location>
    <ligand>
        <name>ATP</name>
        <dbReference type="ChEBI" id="CHEBI:30616"/>
    </ligand>
</feature>
<dbReference type="Gene3D" id="2.70.150.10">
    <property type="entry name" value="Calcium-transporting ATPase, cytoplasmic transduction domain A"/>
    <property type="match status" value="1"/>
</dbReference>
<name>A0A6A6TBT5_9PLEO</name>
<dbReference type="InterPro" id="IPR023299">
    <property type="entry name" value="ATPase_P-typ_cyto_dom_N"/>
</dbReference>
<evidence type="ECO:0000256" key="10">
    <source>
        <dbReference type="ARBA" id="ARBA00022989"/>
    </source>
</evidence>
<feature type="region of interest" description="Disordered" evidence="20">
    <location>
        <begin position="184"/>
        <end position="204"/>
    </location>
</feature>
<feature type="transmembrane region" description="Helical" evidence="19">
    <location>
        <begin position="1176"/>
        <end position="1193"/>
    </location>
</feature>
<feature type="domain" description="P-type ATPase N-terminal" evidence="21">
    <location>
        <begin position="231"/>
        <end position="297"/>
    </location>
</feature>
<feature type="compositionally biased region" description="Polar residues" evidence="20">
    <location>
        <begin position="51"/>
        <end position="62"/>
    </location>
</feature>
<feature type="transmembrane region" description="Helical" evidence="19">
    <location>
        <begin position="544"/>
        <end position="565"/>
    </location>
</feature>
<dbReference type="EC" id="7.6.2.1" evidence="19"/>
<dbReference type="PANTHER" id="PTHR24092:SF150">
    <property type="entry name" value="PHOSPHOLIPID-TRANSPORTING ATPASE"/>
    <property type="match status" value="1"/>
</dbReference>
<keyword evidence="4 19" id="KW-0812">Transmembrane</keyword>
<feature type="binding site" evidence="17">
    <location>
        <position position="883"/>
    </location>
    <ligand>
        <name>ATP</name>
        <dbReference type="ChEBI" id="CHEBI:30616"/>
    </ligand>
</feature>
<feature type="transmembrane region" description="Helical" evidence="19">
    <location>
        <begin position="1097"/>
        <end position="1119"/>
    </location>
</feature>
<feature type="compositionally biased region" description="Polar residues" evidence="20">
    <location>
        <begin position="92"/>
        <end position="113"/>
    </location>
</feature>
<evidence type="ECO:0000256" key="16">
    <source>
        <dbReference type="PIRSR" id="PIRSR606539-1"/>
    </source>
</evidence>
<feature type="compositionally biased region" description="Polar residues" evidence="20">
    <location>
        <begin position="144"/>
        <end position="153"/>
    </location>
</feature>
<dbReference type="Proteomes" id="UP000799324">
    <property type="component" value="Unassembled WGS sequence"/>
</dbReference>
<dbReference type="GO" id="GO:0045332">
    <property type="term" value="P:phospholipid translocation"/>
    <property type="evidence" value="ECO:0007669"/>
    <property type="project" value="TreeGrafter"/>
</dbReference>
<dbReference type="CDD" id="cd02073">
    <property type="entry name" value="P-type_ATPase_APLT_Dnf-like"/>
    <property type="match status" value="1"/>
</dbReference>
<dbReference type="PANTHER" id="PTHR24092">
    <property type="entry name" value="PROBABLE PHOSPHOLIPID-TRANSPORTING ATPASE"/>
    <property type="match status" value="1"/>
</dbReference>
<protein>
    <recommendedName>
        <fullName evidence="19">Phospholipid-transporting ATPase</fullName>
        <ecNumber evidence="19">7.6.2.1</ecNumber>
    </recommendedName>
</protein>
<feature type="binding site" evidence="17">
    <location>
        <position position="881"/>
    </location>
    <ligand>
        <name>ATP</name>
        <dbReference type="ChEBI" id="CHEBI:30616"/>
    </ligand>
</feature>
<evidence type="ECO:0000256" key="7">
    <source>
        <dbReference type="ARBA" id="ARBA00022840"/>
    </source>
</evidence>
<evidence type="ECO:0000256" key="4">
    <source>
        <dbReference type="ARBA" id="ARBA00022692"/>
    </source>
</evidence>
<dbReference type="SUPFAM" id="SSF81653">
    <property type="entry name" value="Calcium ATPase, transduction domain A"/>
    <property type="match status" value="1"/>
</dbReference>
<dbReference type="InterPro" id="IPR036412">
    <property type="entry name" value="HAD-like_sf"/>
</dbReference>
<feature type="binding site" evidence="17">
    <location>
        <position position="980"/>
    </location>
    <ligand>
        <name>ATP</name>
        <dbReference type="ChEBI" id="CHEBI:30616"/>
    </ligand>
</feature>
<dbReference type="FunFam" id="2.70.150.10:FF:000026">
    <property type="entry name" value="Phospholipid-transporting ATPase"/>
    <property type="match status" value="1"/>
</dbReference>
<comment type="similarity">
    <text evidence="3 19">Belongs to the cation transport ATPase (P-type) (TC 3.A.3) family. Type IV subfamily.</text>
</comment>
<dbReference type="InterPro" id="IPR032631">
    <property type="entry name" value="P-type_ATPase_N"/>
</dbReference>
<evidence type="ECO:0000256" key="12">
    <source>
        <dbReference type="ARBA" id="ARBA00023136"/>
    </source>
</evidence>
<dbReference type="PRINTS" id="PR00119">
    <property type="entry name" value="CATATPASE"/>
</dbReference>